<comment type="caution">
    <text evidence="4">The sequence shown here is derived from an EMBL/GenBank/DDBJ whole genome shotgun (WGS) entry which is preliminary data.</text>
</comment>
<name>A0AAD2CWY2_EUPCR</name>
<dbReference type="EMBL" id="CAMPGE010014444">
    <property type="protein sequence ID" value="CAI2373117.1"/>
    <property type="molecule type" value="Genomic_DNA"/>
</dbReference>
<organism evidence="4 5">
    <name type="scientific">Euplotes crassus</name>
    <dbReference type="NCBI Taxonomy" id="5936"/>
    <lineage>
        <taxon>Eukaryota</taxon>
        <taxon>Sar</taxon>
        <taxon>Alveolata</taxon>
        <taxon>Ciliophora</taxon>
        <taxon>Intramacronucleata</taxon>
        <taxon>Spirotrichea</taxon>
        <taxon>Hypotrichia</taxon>
        <taxon>Euplotida</taxon>
        <taxon>Euplotidae</taxon>
        <taxon>Moneuplotes</taxon>
    </lineage>
</organism>
<feature type="region of interest" description="Disordered" evidence="2">
    <location>
        <begin position="1"/>
        <end position="25"/>
    </location>
</feature>
<reference evidence="4" key="1">
    <citation type="submission" date="2023-07" db="EMBL/GenBank/DDBJ databases">
        <authorList>
            <consortium name="AG Swart"/>
            <person name="Singh M."/>
            <person name="Singh A."/>
            <person name="Seah K."/>
            <person name="Emmerich C."/>
        </authorList>
    </citation>
    <scope>NUCLEOTIDE SEQUENCE</scope>
    <source>
        <strain evidence="4">DP1</strain>
    </source>
</reference>
<evidence type="ECO:0000313" key="4">
    <source>
        <dbReference type="EMBL" id="CAI2373117.1"/>
    </source>
</evidence>
<gene>
    <name evidence="4" type="ORF">ECRASSUSDP1_LOCUS14455</name>
</gene>
<evidence type="ECO:0000259" key="3">
    <source>
        <dbReference type="Pfam" id="PF07716"/>
    </source>
</evidence>
<dbReference type="Gene3D" id="1.20.5.170">
    <property type="match status" value="1"/>
</dbReference>
<keyword evidence="5" id="KW-1185">Reference proteome</keyword>
<dbReference type="Proteomes" id="UP001295684">
    <property type="component" value="Unassembled WGS sequence"/>
</dbReference>
<proteinExistence type="predicted"/>
<feature type="coiled-coil region" evidence="1">
    <location>
        <begin position="27"/>
        <end position="61"/>
    </location>
</feature>
<evidence type="ECO:0000256" key="2">
    <source>
        <dbReference type="SAM" id="MobiDB-lite"/>
    </source>
</evidence>
<dbReference type="GO" id="GO:0003700">
    <property type="term" value="F:DNA-binding transcription factor activity"/>
    <property type="evidence" value="ECO:0007669"/>
    <property type="project" value="InterPro"/>
</dbReference>
<dbReference type="Pfam" id="PF07716">
    <property type="entry name" value="bZIP_2"/>
    <property type="match status" value="1"/>
</dbReference>
<evidence type="ECO:0000313" key="5">
    <source>
        <dbReference type="Proteomes" id="UP001295684"/>
    </source>
</evidence>
<sequence>MNKKRVIKERAKKEQTLSAKERSRIHRERKKKYYDDLERRVHELEEENRKLKERIKMIASNTSPKIDPLSQLHQEENFMYRVLPKVISQNPDQFRMSMYETGRDIEGPNGSLRVKVIKDAFRKIIDNCMSPHMKFPLAAFTHIEPKKVYSTLKDIARNNRVPYKYYRADNENQGQGEMQSSHLGEKVSAHRYFMESLLYKYPFSERMVDCWIYISPRTKKFCFTMRKLVKNLVKVRNQMLNAMKEIHKCFFEAKMYESYTKQDLVNIHLLSNDLKGSEVIDPLHLFQLSPKSPDTEDYKNDEISCTED</sequence>
<keyword evidence="1" id="KW-0175">Coiled coil</keyword>
<dbReference type="InterPro" id="IPR004827">
    <property type="entry name" value="bZIP"/>
</dbReference>
<evidence type="ECO:0000256" key="1">
    <source>
        <dbReference type="SAM" id="Coils"/>
    </source>
</evidence>
<accession>A0AAD2CWY2</accession>
<dbReference type="AlphaFoldDB" id="A0AAD2CWY2"/>
<feature type="compositionally biased region" description="Basic and acidic residues" evidence="2">
    <location>
        <begin position="8"/>
        <end position="22"/>
    </location>
</feature>
<feature type="domain" description="BZIP" evidence="3">
    <location>
        <begin position="27"/>
        <end position="57"/>
    </location>
</feature>
<protein>
    <recommendedName>
        <fullName evidence="3">BZIP domain-containing protein</fullName>
    </recommendedName>
</protein>